<proteinExistence type="predicted"/>
<accession>A0A7Y6C0P8</accession>
<gene>
    <name evidence="2" type="ORF">HP552_22500</name>
</gene>
<feature type="compositionally biased region" description="Basic and acidic residues" evidence="1">
    <location>
        <begin position="79"/>
        <end position="89"/>
    </location>
</feature>
<feature type="region of interest" description="Disordered" evidence="1">
    <location>
        <begin position="77"/>
        <end position="118"/>
    </location>
</feature>
<sequence>MIWWWAMDWAPDGNISNFEPIDLADAAHFEGDPEVFFNALVEANYIGKTLDGYEVLNWHNIGGQVLESRKKAAAKKAKQREMAAAKKAAEAAGKTDVPGDIPRDNPGTDEGRPPPVPVYKELDIELDKEKELIKKDLPQDENQQQNQNDDQDPKSEPTTENPADPKDPGEKSGKSEKGKTGKKGSRKKPEYDENSPFLKMANYLKGKIDGFAQAEGIAHLTKRSNMQTWADDFRLLVEVDGQQDKNLIRDVMDWLPTSVFWRKNVLSGGKFREKFGTLVLEMRSDKAKRGKGSGGGGGKTEIPIVQNDTNPDSGPSDEEFAEMMRNAAATQAAKTGER</sequence>
<dbReference type="AlphaFoldDB" id="A0A7Y6C0P8"/>
<evidence type="ECO:0008006" key="4">
    <source>
        <dbReference type="Google" id="ProtNLM"/>
    </source>
</evidence>
<organism evidence="2 3">
    <name type="scientific">Paenibacillus xylanilyticus</name>
    <dbReference type="NCBI Taxonomy" id="248903"/>
    <lineage>
        <taxon>Bacteria</taxon>
        <taxon>Bacillati</taxon>
        <taxon>Bacillota</taxon>
        <taxon>Bacilli</taxon>
        <taxon>Bacillales</taxon>
        <taxon>Paenibacillaceae</taxon>
        <taxon>Paenibacillus</taxon>
    </lineage>
</organism>
<feature type="region of interest" description="Disordered" evidence="1">
    <location>
        <begin position="135"/>
        <end position="194"/>
    </location>
</feature>
<feature type="compositionally biased region" description="Basic and acidic residues" evidence="1">
    <location>
        <begin position="151"/>
        <end position="179"/>
    </location>
</feature>
<comment type="caution">
    <text evidence="2">The sequence shown here is derived from an EMBL/GenBank/DDBJ whole genome shotgun (WGS) entry which is preliminary data.</text>
</comment>
<evidence type="ECO:0000313" key="2">
    <source>
        <dbReference type="EMBL" id="NUU77988.1"/>
    </source>
</evidence>
<keyword evidence="3" id="KW-1185">Reference proteome</keyword>
<feature type="region of interest" description="Disordered" evidence="1">
    <location>
        <begin position="286"/>
        <end position="318"/>
    </location>
</feature>
<reference evidence="2 3" key="1">
    <citation type="submission" date="2020-05" db="EMBL/GenBank/DDBJ databases">
        <title>Genome Sequencing of Type Strains.</title>
        <authorList>
            <person name="Lemaire J.F."/>
            <person name="Inderbitzin P."/>
            <person name="Gregorio O.A."/>
            <person name="Collins S.B."/>
            <person name="Wespe N."/>
            <person name="Knight-Connoni V."/>
        </authorList>
    </citation>
    <scope>NUCLEOTIDE SEQUENCE [LARGE SCALE GENOMIC DNA]</scope>
    <source>
        <strain evidence="2 3">LMG 21957</strain>
    </source>
</reference>
<dbReference type="EMBL" id="JABMCB010000193">
    <property type="protein sequence ID" value="NUU77988.1"/>
    <property type="molecule type" value="Genomic_DNA"/>
</dbReference>
<protein>
    <recommendedName>
        <fullName evidence="4">Phage replisome organiser N-terminal domain-containing protein</fullName>
    </recommendedName>
</protein>
<dbReference type="Proteomes" id="UP000526125">
    <property type="component" value="Unassembled WGS sequence"/>
</dbReference>
<evidence type="ECO:0000313" key="3">
    <source>
        <dbReference type="Proteomes" id="UP000526125"/>
    </source>
</evidence>
<evidence type="ECO:0000256" key="1">
    <source>
        <dbReference type="SAM" id="MobiDB-lite"/>
    </source>
</evidence>
<name>A0A7Y6C0P8_9BACL</name>